<dbReference type="RefSeq" id="WP_132645314.1">
    <property type="nucleotide sequence ID" value="NZ_CP181386.1"/>
</dbReference>
<evidence type="ECO:0000259" key="1">
    <source>
        <dbReference type="Pfam" id="PF12680"/>
    </source>
</evidence>
<dbReference type="AlphaFoldDB" id="A0A4R2MF38"/>
<sequence>MSSPAFLSGGAAVPAPPGIDASPPSAAGGPAVGAAALVHEFWRRMASNDFASVGELLAEDFVLDWPQSGERFRGPGRFVRMNQEYPANGPWRFRVHRVVGGAHDAVSDVGVTDGVQQARVISFFDCDLAAGRVRRLVEFWPEPYAAPSNRAHLAEPIDDAQGEGG</sequence>
<accession>A0A4R2MF38</accession>
<comment type="caution">
    <text evidence="2">The sequence shown here is derived from an EMBL/GenBank/DDBJ whole genome shotgun (WGS) entry which is preliminary data.</text>
</comment>
<dbReference type="GeneID" id="99684192"/>
<dbReference type="Pfam" id="PF12680">
    <property type="entry name" value="SnoaL_2"/>
    <property type="match status" value="1"/>
</dbReference>
<evidence type="ECO:0000313" key="3">
    <source>
        <dbReference type="Proteomes" id="UP000295106"/>
    </source>
</evidence>
<dbReference type="Gene3D" id="3.10.450.50">
    <property type="match status" value="1"/>
</dbReference>
<name>A0A4R2MF38_RUBGE</name>
<dbReference type="InterPro" id="IPR037401">
    <property type="entry name" value="SnoaL-like"/>
</dbReference>
<evidence type="ECO:0000313" key="2">
    <source>
        <dbReference type="EMBL" id="TCP03855.1"/>
    </source>
</evidence>
<dbReference type="Proteomes" id="UP000295106">
    <property type="component" value="Unassembled WGS sequence"/>
</dbReference>
<organism evidence="2 3">
    <name type="scientific">Rubrivivax gelatinosus</name>
    <name type="common">Rhodocyclus gelatinosus</name>
    <name type="synonym">Rhodopseudomonas gelatinosa</name>
    <dbReference type="NCBI Taxonomy" id="28068"/>
    <lineage>
        <taxon>Bacteria</taxon>
        <taxon>Pseudomonadati</taxon>
        <taxon>Pseudomonadota</taxon>
        <taxon>Betaproteobacteria</taxon>
        <taxon>Burkholderiales</taxon>
        <taxon>Sphaerotilaceae</taxon>
        <taxon>Rubrivivax</taxon>
    </lineage>
</organism>
<gene>
    <name evidence="2" type="ORF">EV684_103101</name>
</gene>
<dbReference type="OrthoDB" id="117872at2"/>
<protein>
    <submittedName>
        <fullName evidence="2">SnoaL-like protein</fullName>
    </submittedName>
</protein>
<dbReference type="EMBL" id="SLXD01000003">
    <property type="protein sequence ID" value="TCP03855.1"/>
    <property type="molecule type" value="Genomic_DNA"/>
</dbReference>
<dbReference type="InterPro" id="IPR032710">
    <property type="entry name" value="NTF2-like_dom_sf"/>
</dbReference>
<dbReference type="SUPFAM" id="SSF54427">
    <property type="entry name" value="NTF2-like"/>
    <property type="match status" value="1"/>
</dbReference>
<proteinExistence type="predicted"/>
<feature type="domain" description="SnoaL-like" evidence="1">
    <location>
        <begin position="38"/>
        <end position="134"/>
    </location>
</feature>
<reference evidence="2 3" key="1">
    <citation type="submission" date="2019-03" db="EMBL/GenBank/DDBJ databases">
        <title>Genomic Encyclopedia of Type Strains, Phase IV (KMG-IV): sequencing the most valuable type-strain genomes for metagenomic binning, comparative biology and taxonomic classification.</title>
        <authorList>
            <person name="Goeker M."/>
        </authorList>
    </citation>
    <scope>NUCLEOTIDE SEQUENCE [LARGE SCALE GENOMIC DNA]</scope>
    <source>
        <strain evidence="2 3">DSM 1709</strain>
    </source>
</reference>